<dbReference type="Gene3D" id="1.20.1250.20">
    <property type="entry name" value="MFS general substrate transporter like domains"/>
    <property type="match status" value="1"/>
</dbReference>
<evidence type="ECO:0000259" key="11">
    <source>
        <dbReference type="PROSITE" id="PS50850"/>
    </source>
</evidence>
<proteinExistence type="inferred from homology"/>
<dbReference type="PANTHER" id="PTHR48020:SF12">
    <property type="entry name" value="PROTON MYO-INOSITOL COTRANSPORTER"/>
    <property type="match status" value="1"/>
</dbReference>
<dbReference type="InterPro" id="IPR020846">
    <property type="entry name" value="MFS_dom"/>
</dbReference>
<dbReference type="PANTHER" id="PTHR48020">
    <property type="entry name" value="PROTON MYO-INOSITOL COTRANSPORTER"/>
    <property type="match status" value="1"/>
</dbReference>
<feature type="transmembrane region" description="Helical" evidence="10">
    <location>
        <begin position="158"/>
        <end position="176"/>
    </location>
</feature>
<evidence type="ECO:0000256" key="5">
    <source>
        <dbReference type="ARBA" id="ARBA00022597"/>
    </source>
</evidence>
<feature type="transmembrane region" description="Helical" evidence="10">
    <location>
        <begin position="269"/>
        <end position="292"/>
    </location>
</feature>
<evidence type="ECO:0000256" key="4">
    <source>
        <dbReference type="ARBA" id="ARBA00022475"/>
    </source>
</evidence>
<evidence type="ECO:0000256" key="9">
    <source>
        <dbReference type="RuleBase" id="RU003346"/>
    </source>
</evidence>
<dbReference type="PRINTS" id="PR00171">
    <property type="entry name" value="SUGRTRNSPORT"/>
</dbReference>
<dbReference type="InterPro" id="IPR005829">
    <property type="entry name" value="Sugar_transporter_CS"/>
</dbReference>
<feature type="transmembrane region" description="Helical" evidence="10">
    <location>
        <begin position="125"/>
        <end position="146"/>
    </location>
</feature>
<keyword evidence="7 10" id="KW-1133">Transmembrane helix</keyword>
<keyword evidence="5 12" id="KW-0762">Sugar transport</keyword>
<evidence type="ECO:0000313" key="12">
    <source>
        <dbReference type="EMBL" id="GAN97777.1"/>
    </source>
</evidence>
<evidence type="ECO:0000256" key="2">
    <source>
        <dbReference type="ARBA" id="ARBA00010992"/>
    </source>
</evidence>
<feature type="transmembrane region" description="Helical" evidence="10">
    <location>
        <begin position="401"/>
        <end position="422"/>
    </location>
</feature>
<dbReference type="InterPro" id="IPR003663">
    <property type="entry name" value="Sugar/inositol_transpt"/>
</dbReference>
<dbReference type="FunFam" id="1.20.1250.20:FF:000218">
    <property type="entry name" value="facilitated trehalose transporter Tret1"/>
    <property type="match status" value="1"/>
</dbReference>
<evidence type="ECO:0000256" key="10">
    <source>
        <dbReference type="SAM" id="Phobius"/>
    </source>
</evidence>
<feature type="transmembrane region" description="Helical" evidence="10">
    <location>
        <begin position="434"/>
        <end position="452"/>
    </location>
</feature>
<dbReference type="NCBIfam" id="TIGR00879">
    <property type="entry name" value="SP"/>
    <property type="match status" value="1"/>
</dbReference>
<dbReference type="PROSITE" id="PS00216">
    <property type="entry name" value="SUGAR_TRANSPORT_1"/>
    <property type="match status" value="1"/>
</dbReference>
<dbReference type="PROSITE" id="PS50850">
    <property type="entry name" value="MFS"/>
    <property type="match status" value="1"/>
</dbReference>
<sequence length="493" mass="52711">MPEEDLVSHAMIHATPPRQVPAPDASATGHAIVVGVLAALAGLMFGLDTGVIAGALRFIGTDFNASPRTQEWIVSSMMAAAAVGSLIAGTISFRFGRRRALLGSSILFLVGSLISALAPSVAFLIIGRIFLGFAVGIAAFTAPLYISEVSAVAQRGSMIACYQLMMTGGIFLSYVTDGVLANGAHWRWMLGLMMVPATVFLIGCLFLPDSPRWLMMRGEKLRARTVMRYLRPSPQQADREISDIATELTRGRSEGFSFFRNNANFRRSVGLGIVLQVMQQLTGINVLMYYAPKVFQAANFGASAAGWATALIGLINLVATCVAIVTVDRWGRRPLLLLSCAIMTGSMLLAGGLVEYGGHDTVAQIAMVGSLLVFVLGFAIGAGPLVWTLCAEIQPLRGRDFGIVCSTFTNWATNWAVSNTFLSVLDTLGEAHTFWLFAGMNGLFIVITLLYVPETKGVSLEDIESHLLAGWPLRDLGARSLPQGGNVSTRPSA</sequence>
<keyword evidence="4" id="KW-1003">Cell membrane</keyword>
<dbReference type="RefSeq" id="WP_082086111.1">
    <property type="nucleotide sequence ID" value="NZ_BANI01000217.1"/>
</dbReference>
<dbReference type="InterPro" id="IPR036259">
    <property type="entry name" value="MFS_trans_sf"/>
</dbReference>
<feature type="transmembrane region" description="Helical" evidence="10">
    <location>
        <begin position="72"/>
        <end position="93"/>
    </location>
</feature>
<keyword evidence="8 10" id="KW-0472">Membrane</keyword>
<feature type="transmembrane region" description="Helical" evidence="10">
    <location>
        <begin position="100"/>
        <end position="119"/>
    </location>
</feature>
<feature type="domain" description="Major facilitator superfamily (MFS) profile" evidence="11">
    <location>
        <begin position="34"/>
        <end position="456"/>
    </location>
</feature>
<dbReference type="PROSITE" id="PS00217">
    <property type="entry name" value="SUGAR_TRANSPORT_2"/>
    <property type="match status" value="1"/>
</dbReference>
<feature type="transmembrane region" description="Helical" evidence="10">
    <location>
        <begin position="334"/>
        <end position="353"/>
    </location>
</feature>
<keyword evidence="3 9" id="KW-0813">Transport</keyword>
<dbReference type="EMBL" id="BANI01000217">
    <property type="protein sequence ID" value="GAN97777.1"/>
    <property type="molecule type" value="Genomic_DNA"/>
</dbReference>
<comment type="caution">
    <text evidence="12">The sequence shown here is derived from an EMBL/GenBank/DDBJ whole genome shotgun (WGS) entry which is preliminary data.</text>
</comment>
<dbReference type="Pfam" id="PF00083">
    <property type="entry name" value="Sugar_tr"/>
    <property type="match status" value="1"/>
</dbReference>
<evidence type="ECO:0000256" key="8">
    <source>
        <dbReference type="ARBA" id="ARBA00023136"/>
    </source>
</evidence>
<dbReference type="GO" id="GO:0005886">
    <property type="term" value="C:plasma membrane"/>
    <property type="evidence" value="ECO:0007669"/>
    <property type="project" value="UniProtKB-SubCell"/>
</dbReference>
<gene>
    <name evidence="12" type="ORF">Geu3261_0255_001</name>
</gene>
<evidence type="ECO:0000256" key="1">
    <source>
        <dbReference type="ARBA" id="ARBA00004651"/>
    </source>
</evidence>
<comment type="subcellular location">
    <subcellularLocation>
        <location evidence="1">Cell membrane</location>
        <topology evidence="1">Multi-pass membrane protein</topology>
    </subcellularLocation>
</comment>
<evidence type="ECO:0000256" key="6">
    <source>
        <dbReference type="ARBA" id="ARBA00022692"/>
    </source>
</evidence>
<protein>
    <submittedName>
        <fullName evidence="12">Major facilitator superfamily sugar transporter</fullName>
    </submittedName>
</protein>
<comment type="similarity">
    <text evidence="2 9">Belongs to the major facilitator superfamily. Sugar transporter (TC 2.A.1.1) family.</text>
</comment>
<feature type="transmembrane region" description="Helical" evidence="10">
    <location>
        <begin position="31"/>
        <end position="60"/>
    </location>
</feature>
<reference evidence="12 13" key="1">
    <citation type="submission" date="2012-11" db="EMBL/GenBank/DDBJ databases">
        <title>Whole genome sequence of Gluconacetobacter europaeus NBRC3261.</title>
        <authorList>
            <person name="Azuma Y."/>
            <person name="Higashiura N."/>
            <person name="Hirakawa H."/>
            <person name="Matsushita K."/>
        </authorList>
    </citation>
    <scope>NUCLEOTIDE SEQUENCE [LARGE SCALE GENOMIC DNA]</scope>
    <source>
        <strain evidence="12 13">NBRC 3261</strain>
    </source>
</reference>
<dbReference type="GO" id="GO:0022857">
    <property type="term" value="F:transmembrane transporter activity"/>
    <property type="evidence" value="ECO:0007669"/>
    <property type="project" value="InterPro"/>
</dbReference>
<dbReference type="InterPro" id="IPR005828">
    <property type="entry name" value="MFS_sugar_transport-like"/>
</dbReference>
<evidence type="ECO:0000256" key="7">
    <source>
        <dbReference type="ARBA" id="ARBA00022989"/>
    </source>
</evidence>
<feature type="transmembrane region" description="Helical" evidence="10">
    <location>
        <begin position="304"/>
        <end position="327"/>
    </location>
</feature>
<name>A0A0D6Q2K5_KOMEU</name>
<evidence type="ECO:0000256" key="3">
    <source>
        <dbReference type="ARBA" id="ARBA00022448"/>
    </source>
</evidence>
<feature type="transmembrane region" description="Helical" evidence="10">
    <location>
        <begin position="365"/>
        <end position="389"/>
    </location>
</feature>
<evidence type="ECO:0000313" key="13">
    <source>
        <dbReference type="Proteomes" id="UP000032675"/>
    </source>
</evidence>
<dbReference type="Proteomes" id="UP000032675">
    <property type="component" value="Unassembled WGS sequence"/>
</dbReference>
<dbReference type="SUPFAM" id="SSF103473">
    <property type="entry name" value="MFS general substrate transporter"/>
    <property type="match status" value="1"/>
</dbReference>
<feature type="transmembrane region" description="Helical" evidence="10">
    <location>
        <begin position="188"/>
        <end position="207"/>
    </location>
</feature>
<keyword evidence="6 10" id="KW-0812">Transmembrane</keyword>
<organism evidence="12 13">
    <name type="scientific">Komagataeibacter europaeus NBRC 3261</name>
    <dbReference type="NCBI Taxonomy" id="1234669"/>
    <lineage>
        <taxon>Bacteria</taxon>
        <taxon>Pseudomonadati</taxon>
        <taxon>Pseudomonadota</taxon>
        <taxon>Alphaproteobacteria</taxon>
        <taxon>Acetobacterales</taxon>
        <taxon>Acetobacteraceae</taxon>
        <taxon>Komagataeibacter</taxon>
    </lineage>
</organism>
<dbReference type="InterPro" id="IPR050814">
    <property type="entry name" value="Myo-inositol_Transporter"/>
</dbReference>
<dbReference type="AlphaFoldDB" id="A0A0D6Q2K5"/>
<accession>A0A0D6Q2K5</accession>